<reference evidence="3" key="1">
    <citation type="submission" date="2018-06" db="EMBL/GenBank/DDBJ databases">
        <authorList>
            <person name="Zhirakovskaya E."/>
        </authorList>
    </citation>
    <scope>NUCLEOTIDE SEQUENCE</scope>
</reference>
<protein>
    <submittedName>
        <fullName evidence="3">Integrase, catalytic region</fullName>
    </submittedName>
</protein>
<dbReference type="GO" id="GO:0003676">
    <property type="term" value="F:nucleic acid binding"/>
    <property type="evidence" value="ECO:0007669"/>
    <property type="project" value="InterPro"/>
</dbReference>
<evidence type="ECO:0000259" key="2">
    <source>
        <dbReference type="PROSITE" id="PS50994"/>
    </source>
</evidence>
<sequence length="414" mass="48091">MTLDQLDTLGSIRKFLEGNQRVAFSVQGSKPERYQFIRTILVKFSYYTASRADKGLLRRFLSKITGYSASQLSRLISKHQQTGKVDWKPARGNGFCRKYTSKDIGSLVKIDELHDRPCGQTIKVLCERAANVFGEKEYEALAKISVAHIYNLRDSQTYKNKRTHFEKTKSKKSSIGERRKPYPEGSPGYIRIDSVHQGDRDKQKGVYHINAVDEETQFEVICTVKQITTEHMIPKLKEMMQKFPFEIINFHSDNGSEYINGEVKNMLNERLIEFTKSRSRKSNDNALAESKNASVVRKIFGHSHIPRDFAPLINQFNLEFVYPYINFHKPCAFPETIVDKKGKEKKIYPQKNRMTPYEKLKSLPDAKKHLKDGVTFEILDKISMEMSDNEAAELFQKERRKLFKIIFEQDKKYA</sequence>
<evidence type="ECO:0000256" key="1">
    <source>
        <dbReference type="SAM" id="MobiDB-lite"/>
    </source>
</evidence>
<gene>
    <name evidence="3" type="ORF">MNBD_GAMMA10-167</name>
</gene>
<dbReference type="InterPro" id="IPR001584">
    <property type="entry name" value="Integrase_cat-core"/>
</dbReference>
<accession>A0A3B0XG48</accession>
<evidence type="ECO:0000313" key="3">
    <source>
        <dbReference type="EMBL" id="VAW60569.1"/>
    </source>
</evidence>
<dbReference type="InterPro" id="IPR012337">
    <property type="entry name" value="RNaseH-like_sf"/>
</dbReference>
<feature type="region of interest" description="Disordered" evidence="1">
    <location>
        <begin position="164"/>
        <end position="188"/>
    </location>
</feature>
<dbReference type="AlphaFoldDB" id="A0A3B0XG48"/>
<proteinExistence type="predicted"/>
<feature type="domain" description="Integrase catalytic" evidence="2">
    <location>
        <begin position="179"/>
        <end position="364"/>
    </location>
</feature>
<dbReference type="GO" id="GO:0015074">
    <property type="term" value="P:DNA integration"/>
    <property type="evidence" value="ECO:0007669"/>
    <property type="project" value="InterPro"/>
</dbReference>
<name>A0A3B0XG48_9ZZZZ</name>
<dbReference type="InterPro" id="IPR036397">
    <property type="entry name" value="RNaseH_sf"/>
</dbReference>
<dbReference type="SUPFAM" id="SSF53098">
    <property type="entry name" value="Ribonuclease H-like"/>
    <property type="match status" value="1"/>
</dbReference>
<feature type="compositionally biased region" description="Basic and acidic residues" evidence="1">
    <location>
        <begin position="164"/>
        <end position="182"/>
    </location>
</feature>
<organism evidence="3">
    <name type="scientific">hydrothermal vent metagenome</name>
    <dbReference type="NCBI Taxonomy" id="652676"/>
    <lineage>
        <taxon>unclassified sequences</taxon>
        <taxon>metagenomes</taxon>
        <taxon>ecological metagenomes</taxon>
    </lineage>
</organism>
<dbReference type="PROSITE" id="PS50994">
    <property type="entry name" value="INTEGRASE"/>
    <property type="match status" value="1"/>
</dbReference>
<dbReference type="EMBL" id="UOFJ01000003">
    <property type="protein sequence ID" value="VAW60569.1"/>
    <property type="molecule type" value="Genomic_DNA"/>
</dbReference>
<dbReference type="Gene3D" id="3.30.420.10">
    <property type="entry name" value="Ribonuclease H-like superfamily/Ribonuclease H"/>
    <property type="match status" value="1"/>
</dbReference>